<dbReference type="AlphaFoldDB" id="A0A1W1GSX9"/>
<comment type="similarity">
    <text evidence="1">Belongs to the sigma-70 factor family. ECF subfamily.</text>
</comment>
<reference evidence="8" key="1">
    <citation type="submission" date="2016-10" db="EMBL/GenBank/DDBJ databases">
        <authorList>
            <person name="Varghese N."/>
        </authorList>
    </citation>
    <scope>NUCLEOTIDE SEQUENCE [LARGE SCALE GENOMIC DNA]</scope>
    <source>
        <strain evidence="8">92MFCol6.1</strain>
    </source>
</reference>
<dbReference type="InterPro" id="IPR007627">
    <property type="entry name" value="RNA_pol_sigma70_r2"/>
</dbReference>
<feature type="domain" description="RNA polymerase sigma factor 70 region 4 type 2" evidence="6">
    <location>
        <begin position="132"/>
        <end position="181"/>
    </location>
</feature>
<evidence type="ECO:0000256" key="3">
    <source>
        <dbReference type="ARBA" id="ARBA00023082"/>
    </source>
</evidence>
<dbReference type="Pfam" id="PF04542">
    <property type="entry name" value="Sigma70_r2"/>
    <property type="match status" value="1"/>
</dbReference>
<evidence type="ECO:0000256" key="4">
    <source>
        <dbReference type="ARBA" id="ARBA00023163"/>
    </source>
</evidence>
<dbReference type="SUPFAM" id="SSF88659">
    <property type="entry name" value="Sigma3 and sigma4 domains of RNA polymerase sigma factors"/>
    <property type="match status" value="1"/>
</dbReference>
<evidence type="ECO:0000313" key="7">
    <source>
        <dbReference type="EMBL" id="SLM22469.1"/>
    </source>
</evidence>
<dbReference type="NCBIfam" id="TIGR02937">
    <property type="entry name" value="sigma70-ECF"/>
    <property type="match status" value="1"/>
</dbReference>
<dbReference type="InterPro" id="IPR013325">
    <property type="entry name" value="RNA_pol_sigma_r2"/>
</dbReference>
<dbReference type="InterPro" id="IPR013249">
    <property type="entry name" value="RNA_pol_sigma70_r4_t2"/>
</dbReference>
<dbReference type="PANTHER" id="PTHR43133:SF46">
    <property type="entry name" value="RNA POLYMERASE SIGMA-70 FACTOR ECF SUBFAMILY"/>
    <property type="match status" value="1"/>
</dbReference>
<dbReference type="Gene3D" id="1.10.1740.10">
    <property type="match status" value="1"/>
</dbReference>
<dbReference type="CDD" id="cd06171">
    <property type="entry name" value="Sigma70_r4"/>
    <property type="match status" value="1"/>
</dbReference>
<dbReference type="InterPro" id="IPR014284">
    <property type="entry name" value="RNA_pol_sigma-70_dom"/>
</dbReference>
<dbReference type="GO" id="GO:0016987">
    <property type="term" value="F:sigma factor activity"/>
    <property type="evidence" value="ECO:0007669"/>
    <property type="project" value="UniProtKB-KW"/>
</dbReference>
<dbReference type="InterPro" id="IPR036388">
    <property type="entry name" value="WH-like_DNA-bd_sf"/>
</dbReference>
<proteinExistence type="inferred from homology"/>
<evidence type="ECO:0000256" key="1">
    <source>
        <dbReference type="ARBA" id="ARBA00010641"/>
    </source>
</evidence>
<dbReference type="Gene3D" id="1.10.10.10">
    <property type="entry name" value="Winged helix-like DNA-binding domain superfamily/Winged helix DNA-binding domain"/>
    <property type="match status" value="1"/>
</dbReference>
<evidence type="ECO:0000256" key="2">
    <source>
        <dbReference type="ARBA" id="ARBA00023015"/>
    </source>
</evidence>
<dbReference type="SUPFAM" id="SSF88946">
    <property type="entry name" value="Sigma2 domain of RNA polymerase sigma factors"/>
    <property type="match status" value="1"/>
</dbReference>
<evidence type="ECO:0000259" key="6">
    <source>
        <dbReference type="Pfam" id="PF08281"/>
    </source>
</evidence>
<feature type="domain" description="RNA polymerase sigma-70 region 2" evidence="5">
    <location>
        <begin position="36"/>
        <end position="103"/>
    </location>
</feature>
<gene>
    <name evidence="7" type="ORF">SAMN04488690_0130</name>
</gene>
<accession>A0A1W1GSX9</accession>
<name>A0A1W1GSX9_9GAMM</name>
<dbReference type="GO" id="GO:0006352">
    <property type="term" value="P:DNA-templated transcription initiation"/>
    <property type="evidence" value="ECO:0007669"/>
    <property type="project" value="InterPro"/>
</dbReference>
<dbReference type="GO" id="GO:0003677">
    <property type="term" value="F:DNA binding"/>
    <property type="evidence" value="ECO:0007669"/>
    <property type="project" value="InterPro"/>
</dbReference>
<organism evidence="7 8">
    <name type="scientific">Stenotrophomonas indicatrix</name>
    <dbReference type="NCBI Taxonomy" id="2045451"/>
    <lineage>
        <taxon>Bacteria</taxon>
        <taxon>Pseudomonadati</taxon>
        <taxon>Pseudomonadota</taxon>
        <taxon>Gammaproteobacteria</taxon>
        <taxon>Lysobacterales</taxon>
        <taxon>Lysobacteraceae</taxon>
        <taxon>Stenotrophomonas</taxon>
    </lineage>
</organism>
<dbReference type="InterPro" id="IPR039425">
    <property type="entry name" value="RNA_pol_sigma-70-like"/>
</dbReference>
<dbReference type="InterPro" id="IPR013324">
    <property type="entry name" value="RNA_pol_sigma_r3/r4-like"/>
</dbReference>
<dbReference type="RefSeq" id="WP_080148304.1">
    <property type="nucleotide sequence ID" value="NZ_FWEU01000001.1"/>
</dbReference>
<keyword evidence="3" id="KW-0731">Sigma factor</keyword>
<dbReference type="Proteomes" id="UP000191133">
    <property type="component" value="Unassembled WGS sequence"/>
</dbReference>
<evidence type="ECO:0000259" key="5">
    <source>
        <dbReference type="Pfam" id="PF04542"/>
    </source>
</evidence>
<evidence type="ECO:0000313" key="8">
    <source>
        <dbReference type="Proteomes" id="UP000191133"/>
    </source>
</evidence>
<protein>
    <submittedName>
        <fullName evidence="7">RNA polymerase sigma-70 factor, ECF subfamily</fullName>
    </submittedName>
</protein>
<dbReference type="PANTHER" id="PTHR43133">
    <property type="entry name" value="RNA POLYMERASE ECF-TYPE SIGMA FACTO"/>
    <property type="match status" value="1"/>
</dbReference>
<dbReference type="EMBL" id="FWEU01000001">
    <property type="protein sequence ID" value="SLM22469.1"/>
    <property type="molecule type" value="Genomic_DNA"/>
</dbReference>
<dbReference type="Pfam" id="PF08281">
    <property type="entry name" value="Sigma70_r4_2"/>
    <property type="match status" value="1"/>
</dbReference>
<keyword evidence="2" id="KW-0805">Transcription regulation</keyword>
<sequence length="192" mass="20872">MLDTTMPAPPAANDVVDETALVRAAAAGDTAAYEQLYRQHAPRVFATLWRLCGGQQARAEDALQEAFLQAWKALPGFRFESSLSTWLHRLGVNAALMELRGRAAGHDHDSLDDVDGGIPEMAVHDGCAGTKRDLERALATLPPRARAVLVLHDIEGWKHHEIAGQLQMAVGSSKAQLHRARGLLRARLGDMT</sequence>
<keyword evidence="4" id="KW-0804">Transcription</keyword>